<feature type="compositionally biased region" description="Low complexity" evidence="1">
    <location>
        <begin position="126"/>
        <end position="135"/>
    </location>
</feature>
<gene>
    <name evidence="2" type="ORF">MRATA1EN1_LOCUS30968</name>
</gene>
<proteinExistence type="predicted"/>
<feature type="region of interest" description="Disordered" evidence="1">
    <location>
        <begin position="111"/>
        <end position="143"/>
    </location>
</feature>
<organism evidence="2 3">
    <name type="scientific">Rangifer tarandus platyrhynchus</name>
    <name type="common">Svalbard reindeer</name>
    <dbReference type="NCBI Taxonomy" id="3082113"/>
    <lineage>
        <taxon>Eukaryota</taxon>
        <taxon>Metazoa</taxon>
        <taxon>Chordata</taxon>
        <taxon>Craniata</taxon>
        <taxon>Vertebrata</taxon>
        <taxon>Euteleostomi</taxon>
        <taxon>Mammalia</taxon>
        <taxon>Eutheria</taxon>
        <taxon>Laurasiatheria</taxon>
        <taxon>Artiodactyla</taxon>
        <taxon>Ruminantia</taxon>
        <taxon>Pecora</taxon>
        <taxon>Cervidae</taxon>
        <taxon>Odocoileinae</taxon>
        <taxon>Rangifer</taxon>
    </lineage>
</organism>
<name>A0ABN8XIX6_RANTA</name>
<evidence type="ECO:0000256" key="1">
    <source>
        <dbReference type="SAM" id="MobiDB-lite"/>
    </source>
</evidence>
<evidence type="ECO:0000313" key="2">
    <source>
        <dbReference type="EMBL" id="CAI9149350.1"/>
    </source>
</evidence>
<sequence>MVEGVDCALSSTVVLRRKAPQHLLLLCKVPLRSSAGSSALLKVISVESATVPQSDLLRLTWDEVTSYVGNHALAYAYTHTCRTAHAQYRKTVRRKAGDSWHTTRGRNVYRASPRNVFKSKAPGVEGAAAPAATDTPGDKPTLK</sequence>
<reference evidence="2" key="1">
    <citation type="submission" date="2023-04" db="EMBL/GenBank/DDBJ databases">
        <authorList>
            <consortium name="ELIXIR-Norway"/>
        </authorList>
    </citation>
    <scope>NUCLEOTIDE SEQUENCE [LARGE SCALE GENOMIC DNA]</scope>
</reference>
<dbReference type="Proteomes" id="UP001176941">
    <property type="component" value="Unassembled WGS sequence"/>
</dbReference>
<protein>
    <submittedName>
        <fullName evidence="2">Uncharacterized protein</fullName>
    </submittedName>
</protein>
<accession>A0ABN8XIX6</accession>
<keyword evidence="3" id="KW-1185">Reference proteome</keyword>
<evidence type="ECO:0000313" key="3">
    <source>
        <dbReference type="Proteomes" id="UP001176941"/>
    </source>
</evidence>
<dbReference type="EMBL" id="CATKSN020000250">
    <property type="protein sequence ID" value="CAI9149350.1"/>
    <property type="molecule type" value="Genomic_DNA"/>
</dbReference>
<comment type="caution">
    <text evidence="2">The sequence shown here is derived from an EMBL/GenBank/DDBJ whole genome shotgun (WGS) entry which is preliminary data.</text>
</comment>